<reference evidence="2 3" key="1">
    <citation type="submission" date="2020-08" db="EMBL/GenBank/DDBJ databases">
        <title>Genomic Encyclopedia of Type Strains, Phase IV (KMG-IV): sequencing the most valuable type-strain genomes for metagenomic binning, comparative biology and taxonomic classification.</title>
        <authorList>
            <person name="Goeker M."/>
        </authorList>
    </citation>
    <scope>NUCLEOTIDE SEQUENCE [LARGE SCALE GENOMIC DNA]</scope>
    <source>
        <strain evidence="2 3">DSM 21458</strain>
    </source>
</reference>
<organism evidence="2 3">
    <name type="scientific">Deinobacterium chartae</name>
    <dbReference type="NCBI Taxonomy" id="521158"/>
    <lineage>
        <taxon>Bacteria</taxon>
        <taxon>Thermotogati</taxon>
        <taxon>Deinococcota</taxon>
        <taxon>Deinococci</taxon>
        <taxon>Deinococcales</taxon>
        <taxon>Deinococcaceae</taxon>
        <taxon>Deinobacterium</taxon>
    </lineage>
</organism>
<dbReference type="Gene3D" id="3.40.50.300">
    <property type="entry name" value="P-loop containing nucleotide triphosphate hydrolases"/>
    <property type="match status" value="1"/>
</dbReference>
<dbReference type="InterPro" id="IPR050678">
    <property type="entry name" value="DNA_Partitioning_ATPase"/>
</dbReference>
<accession>A0A841HWY1</accession>
<keyword evidence="3" id="KW-1185">Reference proteome</keyword>
<dbReference type="RefSeq" id="WP_183986034.1">
    <property type="nucleotide sequence ID" value="NZ_JACHHG010000004.1"/>
</dbReference>
<dbReference type="Proteomes" id="UP000569951">
    <property type="component" value="Unassembled WGS sequence"/>
</dbReference>
<feature type="domain" description="CobQ/CobB/MinD/ParA nucleotide binding" evidence="1">
    <location>
        <begin position="4"/>
        <end position="41"/>
    </location>
</feature>
<dbReference type="CDD" id="cd02042">
    <property type="entry name" value="ParAB_family"/>
    <property type="match status" value="1"/>
</dbReference>
<name>A0A841HWY1_9DEIO</name>
<gene>
    <name evidence="2" type="ORF">HNR42_001454</name>
</gene>
<dbReference type="EMBL" id="JACHHG010000004">
    <property type="protein sequence ID" value="MBB6098031.1"/>
    <property type="molecule type" value="Genomic_DNA"/>
</dbReference>
<dbReference type="InterPro" id="IPR027417">
    <property type="entry name" value="P-loop_NTPase"/>
</dbReference>
<evidence type="ECO:0000313" key="3">
    <source>
        <dbReference type="Proteomes" id="UP000569951"/>
    </source>
</evidence>
<dbReference type="Pfam" id="PF01656">
    <property type="entry name" value="CbiA"/>
    <property type="match status" value="1"/>
</dbReference>
<comment type="caution">
    <text evidence="2">The sequence shown here is derived from an EMBL/GenBank/DDBJ whole genome shotgun (WGS) entry which is preliminary data.</text>
</comment>
<evidence type="ECO:0000259" key="1">
    <source>
        <dbReference type="Pfam" id="PF01656"/>
    </source>
</evidence>
<dbReference type="PANTHER" id="PTHR13696">
    <property type="entry name" value="P-LOOP CONTAINING NUCLEOSIDE TRIPHOSPHATE HYDROLASE"/>
    <property type="match status" value="1"/>
</dbReference>
<dbReference type="InterPro" id="IPR002586">
    <property type="entry name" value="CobQ/CobB/MinD/ParA_Nub-bd_dom"/>
</dbReference>
<dbReference type="PANTHER" id="PTHR13696:SF96">
    <property type="entry name" value="COBQ_COBB_MIND_PARA NUCLEOTIDE BINDING DOMAIN-CONTAINING PROTEIN"/>
    <property type="match status" value="1"/>
</dbReference>
<evidence type="ECO:0000313" key="2">
    <source>
        <dbReference type="EMBL" id="MBB6098031.1"/>
    </source>
</evidence>
<sequence length="205" mass="21874">MKVIALASDKGGVGKSTLALHLAATLHGWGLRVAAVDEDERVASLLAWAARGPGVGFPVYAPDDVKPKRLEQLDYLVIDTEGRPKFKQLLKLVASSDLVLVPSGVSALELEATLALLRRLRREGADLRRVRAVVTKAPPVGGGGLAARSRIETEFAALRTVLRAYNAYQRAAETGTTVLDLGDARADAARFDLSALAAEVTRVLR</sequence>
<dbReference type="PIRSF" id="PIRSF009320">
    <property type="entry name" value="Nuc_binding_HP_1000"/>
    <property type="match status" value="1"/>
</dbReference>
<dbReference type="AlphaFoldDB" id="A0A841HWY1"/>
<dbReference type="SUPFAM" id="SSF52540">
    <property type="entry name" value="P-loop containing nucleoside triphosphate hydrolases"/>
    <property type="match status" value="1"/>
</dbReference>
<protein>
    <submittedName>
        <fullName evidence="2">Chromosome partitioning protein</fullName>
    </submittedName>
</protein>
<proteinExistence type="predicted"/>